<feature type="chain" id="PRO_5015719496" evidence="1">
    <location>
        <begin position="22"/>
        <end position="490"/>
    </location>
</feature>
<keyword evidence="1" id="KW-0732">Signal</keyword>
<accession>A0A2U0I073</accession>
<evidence type="ECO:0000313" key="3">
    <source>
        <dbReference type="Proteomes" id="UP000245962"/>
    </source>
</evidence>
<dbReference type="Proteomes" id="UP000245962">
    <property type="component" value="Unassembled WGS sequence"/>
</dbReference>
<keyword evidence="3" id="KW-1185">Reference proteome</keyword>
<organism evidence="2 3">
    <name type="scientific">Marixanthomonas spongiae</name>
    <dbReference type="NCBI Taxonomy" id="2174845"/>
    <lineage>
        <taxon>Bacteria</taxon>
        <taxon>Pseudomonadati</taxon>
        <taxon>Bacteroidota</taxon>
        <taxon>Flavobacteriia</taxon>
        <taxon>Flavobacteriales</taxon>
        <taxon>Flavobacteriaceae</taxon>
        <taxon>Marixanthomonas</taxon>
    </lineage>
</organism>
<gene>
    <name evidence="2" type="ORF">DDV96_08240</name>
</gene>
<protein>
    <submittedName>
        <fullName evidence="2">Curlin</fullName>
    </submittedName>
</protein>
<reference evidence="2 3" key="1">
    <citation type="submission" date="2018-04" db="EMBL/GenBank/DDBJ databases">
        <title>Marixanthomonas spongiae HN-E44 sp. nov., isolated from a marine sponge.</title>
        <authorList>
            <person name="Luo L."/>
            <person name="Zhuang L."/>
        </authorList>
    </citation>
    <scope>NUCLEOTIDE SEQUENCE [LARGE SCALE GENOMIC DNA]</scope>
    <source>
        <strain evidence="2 3">HN-E44</strain>
    </source>
</reference>
<comment type="caution">
    <text evidence="2">The sequence shown here is derived from an EMBL/GenBank/DDBJ whole genome shotgun (WGS) entry which is preliminary data.</text>
</comment>
<dbReference type="EMBL" id="QEHR01000005">
    <property type="protein sequence ID" value="PVW14512.1"/>
    <property type="molecule type" value="Genomic_DNA"/>
</dbReference>
<name>A0A2U0I073_9FLAO</name>
<dbReference type="RefSeq" id="WP_116694286.1">
    <property type="nucleotide sequence ID" value="NZ_QEHR01000005.1"/>
</dbReference>
<proteinExistence type="predicted"/>
<evidence type="ECO:0000313" key="2">
    <source>
        <dbReference type="EMBL" id="PVW14512.1"/>
    </source>
</evidence>
<sequence length="490" mass="51490">MKKLMLSAAALMIGAIGFAQVTDTDGDLSPSPNVVAPLPNAAAGANTGESVQNGNDNRVWVRQAGTSQSVYTNQSDGSGIGGNLAKVMQTGAVSAASGVANAADTRQQGTENQSNTIQEGDANEAVTRQGMNDDGSTGNKARIRQGTGQQAQDNFAAIDQDGDGNLASTRQTYDNSDAWTQQVGDENKSMIVQNASPNQSDGHYASVEQQGDLNESFVDQRGNGARNSAYLLQVGDENQSKQYQIATDGKGGTGNDALVVQGDGTVGTNLIGSIWIGQLLPIDNIANGSFNPGSDRAAAFQRQEGAGNDAEAHQFGEDNYSEQRQTGDNNDAFVVQNAYGNPNGNSNYAKQLQVGNDNQAGIGQNGTGHKAYQRQYDNNNIAMSTQRGQDNLVNTYQDGDFNHATTGQRGQDNQILLVQRGGHSYSVTQNLPNGTPVGMPNGGNVADILQLGPNGDFANDGIDCTFDPEMDLDMDYSIPDISIDDVCPGC</sequence>
<dbReference type="OrthoDB" id="931766at2"/>
<feature type="signal peptide" evidence="1">
    <location>
        <begin position="1"/>
        <end position="21"/>
    </location>
</feature>
<evidence type="ECO:0000256" key="1">
    <source>
        <dbReference type="SAM" id="SignalP"/>
    </source>
</evidence>
<dbReference type="AlphaFoldDB" id="A0A2U0I073"/>